<evidence type="ECO:0000313" key="2">
    <source>
        <dbReference type="Proteomes" id="UP000294360"/>
    </source>
</evidence>
<geneLocation type="plasmid" evidence="1 2">
    <name>3</name>
</geneLocation>
<organism evidence="1 2">
    <name type="scientific">Methylocella tundrae</name>
    <dbReference type="NCBI Taxonomy" id="227605"/>
    <lineage>
        <taxon>Bacteria</taxon>
        <taxon>Pseudomonadati</taxon>
        <taxon>Pseudomonadota</taxon>
        <taxon>Alphaproteobacteria</taxon>
        <taxon>Hyphomicrobiales</taxon>
        <taxon>Beijerinckiaceae</taxon>
        <taxon>Methylocella</taxon>
    </lineage>
</organism>
<dbReference type="AlphaFoldDB" id="A0A4U8Z8Z5"/>
<dbReference type="KEGG" id="mtun:MTUNDRAET4_0187.2"/>
<keyword evidence="1" id="KW-0614">Plasmid</keyword>
<sequence length="61" mass="6822">MIGLASRENAEIQERRLGAINLGVADRAWISSRRFGRTILEFLNEGADGMTHWTSGCEMLL</sequence>
<evidence type="ECO:0000313" key="1">
    <source>
        <dbReference type="EMBL" id="VFU17670.1"/>
    </source>
</evidence>
<accession>A0A4U8Z8Z5</accession>
<protein>
    <submittedName>
        <fullName evidence="1">Uncharacterized protein</fullName>
    </submittedName>
</protein>
<dbReference type="Proteomes" id="UP000294360">
    <property type="component" value="Plasmid 3"/>
</dbReference>
<dbReference type="EMBL" id="LR536452">
    <property type="protein sequence ID" value="VFU17670.1"/>
    <property type="molecule type" value="Genomic_DNA"/>
</dbReference>
<name>A0A4U8Z8Z5_METTU</name>
<proteinExistence type="predicted"/>
<reference evidence="1 2" key="1">
    <citation type="submission" date="2019-03" db="EMBL/GenBank/DDBJ databases">
        <authorList>
            <person name="Kox A.R. M."/>
        </authorList>
    </citation>
    <scope>NUCLEOTIDE SEQUENCE [LARGE SCALE GENOMIC DNA]</scope>
    <source>
        <strain evidence="1">MTUNDRAET4 annotated genome</strain>
        <plasmid evidence="2">3</plasmid>
    </source>
</reference>
<gene>
    <name evidence="1" type="ORF">MTUNDRAET4_0187</name>
</gene>